<protein>
    <submittedName>
        <fullName evidence="2">Uncharacterized protein</fullName>
    </submittedName>
</protein>
<feature type="compositionally biased region" description="Polar residues" evidence="1">
    <location>
        <begin position="13"/>
        <end position="22"/>
    </location>
</feature>
<proteinExistence type="predicted"/>
<evidence type="ECO:0000313" key="2">
    <source>
        <dbReference type="EMBL" id="BDD88449.1"/>
    </source>
</evidence>
<organism evidence="2 3">
    <name type="scientific">Desulfofustis limnaeus</name>
    <dbReference type="NCBI Taxonomy" id="2740163"/>
    <lineage>
        <taxon>Bacteria</taxon>
        <taxon>Pseudomonadati</taxon>
        <taxon>Thermodesulfobacteriota</taxon>
        <taxon>Desulfobulbia</taxon>
        <taxon>Desulfobulbales</taxon>
        <taxon>Desulfocapsaceae</taxon>
        <taxon>Desulfofustis</taxon>
    </lineage>
</organism>
<sequence length="59" mass="6811">MKESLQLDMHGNIGSTALNRSAQIEHKFEQRAKSTERELWGGKDPIPPWECRTQQRDSS</sequence>
<evidence type="ECO:0000313" key="3">
    <source>
        <dbReference type="Proteomes" id="UP000830055"/>
    </source>
</evidence>
<reference evidence="2 3" key="1">
    <citation type="submission" date="2022-01" db="EMBL/GenBank/DDBJ databases">
        <title>Desulfofustis limnae sp. nov., a novel mesophilic sulfate-reducing bacterium isolated from marsh soil.</title>
        <authorList>
            <person name="Watanabe M."/>
            <person name="Takahashi A."/>
            <person name="Kojima H."/>
            <person name="Fukui M."/>
        </authorList>
    </citation>
    <scope>NUCLEOTIDE SEQUENCE [LARGE SCALE GENOMIC DNA]</scope>
    <source>
        <strain evidence="2 3">PPLL</strain>
    </source>
</reference>
<gene>
    <name evidence="2" type="ORF">DPPLL_28140</name>
</gene>
<accession>A0ABM7WBW3</accession>
<keyword evidence="3" id="KW-1185">Reference proteome</keyword>
<dbReference type="Proteomes" id="UP000830055">
    <property type="component" value="Chromosome"/>
</dbReference>
<evidence type="ECO:0000256" key="1">
    <source>
        <dbReference type="SAM" id="MobiDB-lite"/>
    </source>
</evidence>
<feature type="compositionally biased region" description="Basic and acidic residues" evidence="1">
    <location>
        <begin position="23"/>
        <end position="41"/>
    </location>
</feature>
<dbReference type="EMBL" id="AP025516">
    <property type="protein sequence ID" value="BDD88449.1"/>
    <property type="molecule type" value="Genomic_DNA"/>
</dbReference>
<feature type="region of interest" description="Disordered" evidence="1">
    <location>
        <begin position="1"/>
        <end position="59"/>
    </location>
</feature>
<name>A0ABM7WBW3_9BACT</name>